<dbReference type="PRINTS" id="PR00035">
    <property type="entry name" value="HTHGNTR"/>
</dbReference>
<dbReference type="SMART" id="SM00345">
    <property type="entry name" value="HTH_GNTR"/>
    <property type="match status" value="4"/>
</dbReference>
<dbReference type="EMBL" id="DVOD01000013">
    <property type="protein sequence ID" value="HIU91845.1"/>
    <property type="molecule type" value="Genomic_DNA"/>
</dbReference>
<dbReference type="InterPro" id="IPR036390">
    <property type="entry name" value="WH_DNA-bd_sf"/>
</dbReference>
<dbReference type="PROSITE" id="PS50949">
    <property type="entry name" value="HTH_GNTR"/>
    <property type="match status" value="4"/>
</dbReference>
<sequence length="412" mass="46677">MSDKTASNKNVKNETGFEKIEKAELKRIEISQLPKEIPNFKNSFESKDSVIKKWLTDWIKTGVQKGRLQGNSLLPKKQDLAYYLGVSVGTIQNAIRFVEDAGFLESKQRIGTIIRSSDSTDPIIRKASSKREKVIALIKKYIIDNDIKVNDPLPSARALSAAIGNSTNTTRLALDYLGSQGIIAPRAFRSNESNWILKKTPEFDDTEKEFLKSEELSADTLVEKVEAELKDYIKANFKVGDRLPAHQELSEILKVSIKTVHDAMKNLIEEGYLLARRGRYGTTVIKLPYENLLQPQNEISIKEATIFASARDAAFYSYQKIENIIKNYIKDNFEIGDKLPSMESLSEHFDVSSNTIRKALQNLSKQGYVNFSRGRYGGTFVMDIPEDETESAETFRWLAVSPNYTITYDNEN</sequence>
<dbReference type="AlphaFoldDB" id="A0A9D1MYN0"/>
<dbReference type="InterPro" id="IPR000524">
    <property type="entry name" value="Tscrpt_reg_HTH_GntR"/>
</dbReference>
<protein>
    <submittedName>
        <fullName evidence="5">GntR family transcriptional regulator</fullName>
    </submittedName>
</protein>
<dbReference type="Gene3D" id="1.10.10.10">
    <property type="entry name" value="Winged helix-like DNA-binding domain superfamily/Winged helix DNA-binding domain"/>
    <property type="match status" value="4"/>
</dbReference>
<name>A0A9D1MYN0_9CLOT</name>
<dbReference type="CDD" id="cd07377">
    <property type="entry name" value="WHTH_GntR"/>
    <property type="match status" value="2"/>
</dbReference>
<keyword evidence="1" id="KW-0805">Transcription regulation</keyword>
<dbReference type="GO" id="GO:0003700">
    <property type="term" value="F:DNA-binding transcription factor activity"/>
    <property type="evidence" value="ECO:0007669"/>
    <property type="project" value="InterPro"/>
</dbReference>
<feature type="domain" description="HTH gntR-type" evidence="4">
    <location>
        <begin position="128"/>
        <end position="199"/>
    </location>
</feature>
<gene>
    <name evidence="5" type="ORF">IAD26_01780</name>
</gene>
<dbReference type="PANTHER" id="PTHR44846">
    <property type="entry name" value="MANNOSYL-D-GLYCERATE TRANSPORT/METABOLISM SYSTEM REPRESSOR MNGR-RELATED"/>
    <property type="match status" value="1"/>
</dbReference>
<dbReference type="GO" id="GO:0003677">
    <property type="term" value="F:DNA binding"/>
    <property type="evidence" value="ECO:0007669"/>
    <property type="project" value="UniProtKB-KW"/>
</dbReference>
<evidence type="ECO:0000256" key="2">
    <source>
        <dbReference type="ARBA" id="ARBA00023125"/>
    </source>
</evidence>
<evidence type="ECO:0000256" key="1">
    <source>
        <dbReference type="ARBA" id="ARBA00023015"/>
    </source>
</evidence>
<dbReference type="Proteomes" id="UP000886748">
    <property type="component" value="Unassembled WGS sequence"/>
</dbReference>
<evidence type="ECO:0000313" key="6">
    <source>
        <dbReference type="Proteomes" id="UP000886748"/>
    </source>
</evidence>
<dbReference type="Pfam" id="PF00392">
    <property type="entry name" value="GntR"/>
    <property type="match status" value="3"/>
</dbReference>
<evidence type="ECO:0000256" key="3">
    <source>
        <dbReference type="ARBA" id="ARBA00023163"/>
    </source>
</evidence>
<dbReference type="InterPro" id="IPR036388">
    <property type="entry name" value="WH-like_DNA-bd_sf"/>
</dbReference>
<dbReference type="SUPFAM" id="SSF46785">
    <property type="entry name" value="Winged helix' DNA-binding domain"/>
    <property type="match status" value="4"/>
</dbReference>
<dbReference type="GO" id="GO:0045892">
    <property type="term" value="P:negative regulation of DNA-templated transcription"/>
    <property type="evidence" value="ECO:0007669"/>
    <property type="project" value="TreeGrafter"/>
</dbReference>
<feature type="domain" description="HTH gntR-type" evidence="4">
    <location>
        <begin position="219"/>
        <end position="287"/>
    </location>
</feature>
<accession>A0A9D1MYN0</accession>
<reference evidence="5" key="2">
    <citation type="journal article" date="2021" name="PeerJ">
        <title>Extensive microbial diversity within the chicken gut microbiome revealed by metagenomics and culture.</title>
        <authorList>
            <person name="Gilroy R."/>
            <person name="Ravi A."/>
            <person name="Getino M."/>
            <person name="Pursley I."/>
            <person name="Horton D.L."/>
            <person name="Alikhan N.F."/>
            <person name="Baker D."/>
            <person name="Gharbi K."/>
            <person name="Hall N."/>
            <person name="Watson M."/>
            <person name="Adriaenssens E.M."/>
            <person name="Foster-Nyarko E."/>
            <person name="Jarju S."/>
            <person name="Secka A."/>
            <person name="Antonio M."/>
            <person name="Oren A."/>
            <person name="Chaudhuri R.R."/>
            <person name="La Ragione R."/>
            <person name="Hildebrand F."/>
            <person name="Pallen M.J."/>
        </authorList>
    </citation>
    <scope>NUCLEOTIDE SEQUENCE</scope>
    <source>
        <strain evidence="5">CHK154-7741</strain>
    </source>
</reference>
<proteinExistence type="predicted"/>
<organism evidence="5 6">
    <name type="scientific">Candidatus Limenecus avicola</name>
    <dbReference type="NCBI Taxonomy" id="2840847"/>
    <lineage>
        <taxon>Bacteria</taxon>
        <taxon>Bacillati</taxon>
        <taxon>Bacillota</taxon>
        <taxon>Clostridia</taxon>
        <taxon>Eubacteriales</taxon>
        <taxon>Clostridiaceae</taxon>
        <taxon>Clostridiaceae incertae sedis</taxon>
        <taxon>Candidatus Limenecus</taxon>
    </lineage>
</organism>
<feature type="domain" description="HTH gntR-type" evidence="4">
    <location>
        <begin position="49"/>
        <end position="117"/>
    </location>
</feature>
<feature type="domain" description="HTH gntR-type" evidence="4">
    <location>
        <begin position="315"/>
        <end position="384"/>
    </location>
</feature>
<evidence type="ECO:0000313" key="5">
    <source>
        <dbReference type="EMBL" id="HIU91845.1"/>
    </source>
</evidence>
<keyword evidence="3" id="KW-0804">Transcription</keyword>
<dbReference type="InterPro" id="IPR050679">
    <property type="entry name" value="Bact_HTH_transcr_reg"/>
</dbReference>
<comment type="caution">
    <text evidence="5">The sequence shown here is derived from an EMBL/GenBank/DDBJ whole genome shotgun (WGS) entry which is preliminary data.</text>
</comment>
<evidence type="ECO:0000259" key="4">
    <source>
        <dbReference type="PROSITE" id="PS50949"/>
    </source>
</evidence>
<keyword evidence="2" id="KW-0238">DNA-binding</keyword>
<reference evidence="5" key="1">
    <citation type="submission" date="2020-10" db="EMBL/GenBank/DDBJ databases">
        <authorList>
            <person name="Gilroy R."/>
        </authorList>
    </citation>
    <scope>NUCLEOTIDE SEQUENCE</scope>
    <source>
        <strain evidence="5">CHK154-7741</strain>
    </source>
</reference>
<dbReference type="PANTHER" id="PTHR44846:SF4">
    <property type="entry name" value="HTH GNTR-TYPE DOMAIN-CONTAINING PROTEIN"/>
    <property type="match status" value="1"/>
</dbReference>